<evidence type="ECO:0000256" key="1">
    <source>
        <dbReference type="SAM" id="MobiDB-lite"/>
    </source>
</evidence>
<feature type="compositionally biased region" description="Basic and acidic residues" evidence="1">
    <location>
        <begin position="91"/>
        <end position="120"/>
    </location>
</feature>
<keyword evidence="5" id="KW-1185">Reference proteome</keyword>
<feature type="compositionally biased region" description="Basic and acidic residues" evidence="1">
    <location>
        <begin position="191"/>
        <end position="203"/>
    </location>
</feature>
<protein>
    <recommendedName>
        <fullName evidence="2">RIN4 pathogenic type III effector avirulence factor Avr cleavage site domain-containing protein</fullName>
    </recommendedName>
</protein>
<evidence type="ECO:0000313" key="4">
    <source>
        <dbReference type="EMBL" id="KAF6166363.1"/>
    </source>
</evidence>
<name>A0A7J7LA95_9MAGN</name>
<gene>
    <name evidence="3" type="ORF">GIB67_028287</name>
    <name evidence="4" type="ORF">GIB67_034914</name>
</gene>
<evidence type="ECO:0000313" key="3">
    <source>
        <dbReference type="EMBL" id="KAF6139478.1"/>
    </source>
</evidence>
<dbReference type="EMBL" id="JACGCM010002480">
    <property type="protein sequence ID" value="KAF6139478.1"/>
    <property type="molecule type" value="Genomic_DNA"/>
</dbReference>
<organism evidence="3 5">
    <name type="scientific">Kingdonia uniflora</name>
    <dbReference type="NCBI Taxonomy" id="39325"/>
    <lineage>
        <taxon>Eukaryota</taxon>
        <taxon>Viridiplantae</taxon>
        <taxon>Streptophyta</taxon>
        <taxon>Embryophyta</taxon>
        <taxon>Tracheophyta</taxon>
        <taxon>Spermatophyta</taxon>
        <taxon>Magnoliopsida</taxon>
        <taxon>Ranunculales</taxon>
        <taxon>Circaeasteraceae</taxon>
        <taxon>Kingdonia</taxon>
    </lineage>
</organism>
<sequence length="203" mass="22440">MSYISEIIEILFFLLQQRSHVPKFGNWESEDNVPYTVYFDKARKGKTGGKMINPNDPQDNPDEFPDDTPPVRAPPLITGTELELPVGQETARPRHERASSREDGDLRRLTDSPVRHDNVGRRGRGVNSGEAPKRGGRLSGGSDRSIEHSPLHPQHQARAGGRGTVISSPSWEKKSSEGSHTPGRSRLRTVGRGDESDKSISTL</sequence>
<dbReference type="EMBL" id="JACGCM010000792">
    <property type="protein sequence ID" value="KAF6166363.1"/>
    <property type="molecule type" value="Genomic_DNA"/>
</dbReference>
<dbReference type="AlphaFoldDB" id="A0A7J7LA95"/>
<feature type="region of interest" description="Disordered" evidence="1">
    <location>
        <begin position="43"/>
        <end position="203"/>
    </location>
</feature>
<dbReference type="Proteomes" id="UP000541444">
    <property type="component" value="Unassembled WGS sequence"/>
</dbReference>
<dbReference type="InterPro" id="IPR008700">
    <property type="entry name" value="TypeIII_avirulence_cleave"/>
</dbReference>
<reference evidence="3 5" key="1">
    <citation type="journal article" date="2020" name="IScience">
        <title>Genome Sequencing of the Endangered Kingdonia uniflora (Circaeasteraceae, Ranunculales) Reveals Potential Mechanisms of Evolutionary Specialization.</title>
        <authorList>
            <person name="Sun Y."/>
            <person name="Deng T."/>
            <person name="Zhang A."/>
            <person name="Moore M.J."/>
            <person name="Landis J.B."/>
            <person name="Lin N."/>
            <person name="Zhang H."/>
            <person name="Zhang X."/>
            <person name="Huang J."/>
            <person name="Zhang X."/>
            <person name="Sun H."/>
            <person name="Wang H."/>
        </authorList>
    </citation>
    <scope>NUCLEOTIDE SEQUENCE [LARGE SCALE GENOMIC DNA]</scope>
    <source>
        <strain evidence="3">TB1705</strain>
        <tissue evidence="3">Leaf</tissue>
    </source>
</reference>
<feature type="domain" description="RIN4 pathogenic type III effector avirulence factor Avr cleavage site" evidence="2">
    <location>
        <begin position="17"/>
        <end position="46"/>
    </location>
</feature>
<evidence type="ECO:0000313" key="5">
    <source>
        <dbReference type="Proteomes" id="UP000541444"/>
    </source>
</evidence>
<proteinExistence type="predicted"/>
<evidence type="ECO:0000259" key="2">
    <source>
        <dbReference type="Pfam" id="PF05627"/>
    </source>
</evidence>
<comment type="caution">
    <text evidence="3">The sequence shown here is derived from an EMBL/GenBank/DDBJ whole genome shotgun (WGS) entry which is preliminary data.</text>
</comment>
<dbReference type="OrthoDB" id="1109067at2759"/>
<accession>A0A7J7LA95</accession>
<dbReference type="Pfam" id="PF05627">
    <property type="entry name" value="AvrRpt-cleavage"/>
    <property type="match status" value="1"/>
</dbReference>